<dbReference type="Gene3D" id="4.10.70.10">
    <property type="entry name" value="Disintegrin domain"/>
    <property type="match status" value="1"/>
</dbReference>
<dbReference type="Pfam" id="PF21299">
    <property type="entry name" value="ADAM10_Cys-rich"/>
    <property type="match status" value="1"/>
</dbReference>
<dbReference type="InterPro" id="IPR051489">
    <property type="entry name" value="ADAM_Metalloproteinase"/>
</dbReference>
<dbReference type="VEuPathDB" id="VectorBase:HLOH_056356"/>
<dbReference type="Gene3D" id="3.40.390.10">
    <property type="entry name" value="Collagenase (Catalytic Domain)"/>
    <property type="match status" value="1"/>
</dbReference>
<accession>A0A9J6G0Q3</accession>
<proteinExistence type="predicted"/>
<gene>
    <name evidence="4" type="ORF">HPB48_009823</name>
</gene>
<keyword evidence="2" id="KW-1133">Transmembrane helix</keyword>
<dbReference type="OrthoDB" id="6499136at2759"/>
<keyword evidence="2" id="KW-0812">Transmembrane</keyword>
<dbReference type="SMART" id="SM00050">
    <property type="entry name" value="DISIN"/>
    <property type="match status" value="1"/>
</dbReference>
<feature type="domain" description="Disintegrin" evidence="3">
    <location>
        <begin position="47"/>
        <end position="148"/>
    </location>
</feature>
<dbReference type="GO" id="GO:0004222">
    <property type="term" value="F:metalloendopeptidase activity"/>
    <property type="evidence" value="ECO:0007669"/>
    <property type="project" value="TreeGrafter"/>
</dbReference>
<protein>
    <recommendedName>
        <fullName evidence="3">Disintegrin domain-containing protein</fullName>
    </recommendedName>
</protein>
<dbReference type="PANTHER" id="PTHR45702:SF2">
    <property type="entry name" value="KUZBANIAN, ISOFORM A"/>
    <property type="match status" value="1"/>
</dbReference>
<name>A0A9J6G0Q3_HAELO</name>
<sequence>MFPSATRGSQLNNDKFSPCSIRNITEVLVPMFEGTSNRENCFQADSGPICGNAIVEGDEVCDCGLVGAECGEQCCYPRQNSIGAPGCTLRKGAICSPSAGPCCDTQCSLLDSTAMCSTGGACRNASFCEYPFPPGRKASCPLGDPVADLSECNNGTQVCMKGECAESICIKYNLTQCTLRAKEYPADELCLVACEDADGCRPACDFPVMKSHCGVRLTPGSPCNGLRGFCDVFSKCRDVDAEGPLTRLNRIFFGEKSINKIKAFITRHPLLSAFLTLGSVWLMILVFRCLAVHTPSSNPKKKPAYKLKYTLKHPWSVW</sequence>
<evidence type="ECO:0000313" key="4">
    <source>
        <dbReference type="EMBL" id="KAH9368579.1"/>
    </source>
</evidence>
<dbReference type="EMBL" id="JABSTR010000004">
    <property type="protein sequence ID" value="KAH9368579.1"/>
    <property type="molecule type" value="Genomic_DNA"/>
</dbReference>
<dbReference type="PANTHER" id="PTHR45702">
    <property type="entry name" value="ADAM10/ADAM17 METALLOPEPTIDASE FAMILY MEMBER"/>
    <property type="match status" value="1"/>
</dbReference>
<dbReference type="Proteomes" id="UP000821853">
    <property type="component" value="Chromosome 2"/>
</dbReference>
<organism evidence="4 5">
    <name type="scientific">Haemaphysalis longicornis</name>
    <name type="common">Bush tick</name>
    <dbReference type="NCBI Taxonomy" id="44386"/>
    <lineage>
        <taxon>Eukaryota</taxon>
        <taxon>Metazoa</taxon>
        <taxon>Ecdysozoa</taxon>
        <taxon>Arthropoda</taxon>
        <taxon>Chelicerata</taxon>
        <taxon>Arachnida</taxon>
        <taxon>Acari</taxon>
        <taxon>Parasitiformes</taxon>
        <taxon>Ixodida</taxon>
        <taxon>Ixodoidea</taxon>
        <taxon>Ixodidae</taxon>
        <taxon>Haemaphysalinae</taxon>
        <taxon>Haemaphysalis</taxon>
    </lineage>
</organism>
<keyword evidence="5" id="KW-1185">Reference proteome</keyword>
<evidence type="ECO:0000256" key="1">
    <source>
        <dbReference type="PROSITE-ProRule" id="PRU00068"/>
    </source>
</evidence>
<dbReference type="GO" id="GO:0006509">
    <property type="term" value="P:membrane protein ectodomain proteolysis"/>
    <property type="evidence" value="ECO:0007669"/>
    <property type="project" value="TreeGrafter"/>
</dbReference>
<evidence type="ECO:0000313" key="5">
    <source>
        <dbReference type="Proteomes" id="UP000821853"/>
    </source>
</evidence>
<keyword evidence="2" id="KW-0472">Membrane</keyword>
<dbReference type="InterPro" id="IPR049038">
    <property type="entry name" value="ADAM10_Cys-rich"/>
</dbReference>
<feature type="transmembrane region" description="Helical" evidence="2">
    <location>
        <begin position="270"/>
        <end position="291"/>
    </location>
</feature>
<dbReference type="InterPro" id="IPR024079">
    <property type="entry name" value="MetalloPept_cat_dom_sf"/>
</dbReference>
<reference evidence="4 5" key="1">
    <citation type="journal article" date="2020" name="Cell">
        <title>Large-Scale Comparative Analyses of Tick Genomes Elucidate Their Genetic Diversity and Vector Capacities.</title>
        <authorList>
            <consortium name="Tick Genome and Microbiome Consortium (TIGMIC)"/>
            <person name="Jia N."/>
            <person name="Wang J."/>
            <person name="Shi W."/>
            <person name="Du L."/>
            <person name="Sun Y."/>
            <person name="Zhan W."/>
            <person name="Jiang J.F."/>
            <person name="Wang Q."/>
            <person name="Zhang B."/>
            <person name="Ji P."/>
            <person name="Bell-Sakyi L."/>
            <person name="Cui X.M."/>
            <person name="Yuan T.T."/>
            <person name="Jiang B.G."/>
            <person name="Yang W.F."/>
            <person name="Lam T.T."/>
            <person name="Chang Q.C."/>
            <person name="Ding S.J."/>
            <person name="Wang X.J."/>
            <person name="Zhu J.G."/>
            <person name="Ruan X.D."/>
            <person name="Zhao L."/>
            <person name="Wei J.T."/>
            <person name="Ye R.Z."/>
            <person name="Que T.C."/>
            <person name="Du C.H."/>
            <person name="Zhou Y.H."/>
            <person name="Cheng J.X."/>
            <person name="Dai P.F."/>
            <person name="Guo W.B."/>
            <person name="Han X.H."/>
            <person name="Huang E.J."/>
            <person name="Li L.F."/>
            <person name="Wei W."/>
            <person name="Gao Y.C."/>
            <person name="Liu J.Z."/>
            <person name="Shao H.Z."/>
            <person name="Wang X."/>
            <person name="Wang C.C."/>
            <person name="Yang T.C."/>
            <person name="Huo Q.B."/>
            <person name="Li W."/>
            <person name="Chen H.Y."/>
            <person name="Chen S.E."/>
            <person name="Zhou L.G."/>
            <person name="Ni X.B."/>
            <person name="Tian J.H."/>
            <person name="Sheng Y."/>
            <person name="Liu T."/>
            <person name="Pan Y.S."/>
            <person name="Xia L.Y."/>
            <person name="Li J."/>
            <person name="Zhao F."/>
            <person name="Cao W.C."/>
        </authorList>
    </citation>
    <scope>NUCLEOTIDE SEQUENCE [LARGE SCALE GENOMIC DNA]</scope>
    <source>
        <strain evidence="4">HaeL-2018</strain>
    </source>
</reference>
<dbReference type="GO" id="GO:0005886">
    <property type="term" value="C:plasma membrane"/>
    <property type="evidence" value="ECO:0007669"/>
    <property type="project" value="TreeGrafter"/>
</dbReference>
<dbReference type="OMA" id="MYESATH"/>
<comment type="caution">
    <text evidence="4">The sequence shown here is derived from an EMBL/GenBank/DDBJ whole genome shotgun (WGS) entry which is preliminary data.</text>
</comment>
<comment type="caution">
    <text evidence="1">Lacks conserved residue(s) required for the propagation of feature annotation.</text>
</comment>
<dbReference type="PROSITE" id="PS50214">
    <property type="entry name" value="DISINTEGRIN_2"/>
    <property type="match status" value="1"/>
</dbReference>
<evidence type="ECO:0000256" key="2">
    <source>
        <dbReference type="SAM" id="Phobius"/>
    </source>
</evidence>
<dbReference type="GO" id="GO:0007219">
    <property type="term" value="P:Notch signaling pathway"/>
    <property type="evidence" value="ECO:0007669"/>
    <property type="project" value="TreeGrafter"/>
</dbReference>
<evidence type="ECO:0000259" key="3">
    <source>
        <dbReference type="PROSITE" id="PS50214"/>
    </source>
</evidence>
<dbReference type="AlphaFoldDB" id="A0A9J6G0Q3"/>
<dbReference type="InterPro" id="IPR036436">
    <property type="entry name" value="Disintegrin_dom_sf"/>
</dbReference>
<dbReference type="InterPro" id="IPR001762">
    <property type="entry name" value="Disintegrin_dom"/>
</dbReference>